<organism evidence="1 2">
    <name type="scientific">Novosphingobium pentaromativorans</name>
    <dbReference type="NCBI Taxonomy" id="205844"/>
    <lineage>
        <taxon>Bacteria</taxon>
        <taxon>Pseudomonadati</taxon>
        <taxon>Pseudomonadota</taxon>
        <taxon>Alphaproteobacteria</taxon>
        <taxon>Sphingomonadales</taxon>
        <taxon>Sphingomonadaceae</taxon>
        <taxon>Novosphingobium</taxon>
    </lineage>
</organism>
<name>A0A2W5NL58_9SPHN</name>
<protein>
    <recommendedName>
        <fullName evidence="3">DUF3168 domain-containing protein</fullName>
    </recommendedName>
</protein>
<sequence>MDGIVAVRSVLIDDEPLTELAPADDIAAGPRPMGFALPGISLASVSKVDRNIPAPGEWRHVRERVQATIHARNYPEQKAILRAMRKAAADRLYPEVPGIRDVTIHTEPAGPDFMIEAASIWCGTQDFIVTYSEPR</sequence>
<evidence type="ECO:0000313" key="1">
    <source>
        <dbReference type="EMBL" id="PZQ54191.1"/>
    </source>
</evidence>
<evidence type="ECO:0008006" key="3">
    <source>
        <dbReference type="Google" id="ProtNLM"/>
    </source>
</evidence>
<comment type="caution">
    <text evidence="1">The sequence shown here is derived from an EMBL/GenBank/DDBJ whole genome shotgun (WGS) entry which is preliminary data.</text>
</comment>
<dbReference type="AlphaFoldDB" id="A0A2W5NL58"/>
<dbReference type="EMBL" id="QFPX01000010">
    <property type="protein sequence ID" value="PZQ54191.1"/>
    <property type="molecule type" value="Genomic_DNA"/>
</dbReference>
<evidence type="ECO:0000313" key="2">
    <source>
        <dbReference type="Proteomes" id="UP000249082"/>
    </source>
</evidence>
<dbReference type="Proteomes" id="UP000249082">
    <property type="component" value="Unassembled WGS sequence"/>
</dbReference>
<gene>
    <name evidence="1" type="ORF">DI555_14120</name>
</gene>
<reference evidence="1 2" key="1">
    <citation type="submission" date="2017-08" db="EMBL/GenBank/DDBJ databases">
        <title>Infants hospitalized years apart are colonized by the same room-sourced microbial strains.</title>
        <authorList>
            <person name="Brooks B."/>
            <person name="Olm M.R."/>
            <person name="Firek B.A."/>
            <person name="Baker R."/>
            <person name="Thomas B.C."/>
            <person name="Morowitz M.J."/>
            <person name="Banfield J.F."/>
        </authorList>
    </citation>
    <scope>NUCLEOTIDE SEQUENCE [LARGE SCALE GENOMIC DNA]</scope>
    <source>
        <strain evidence="1">S2_005_002_R2_33</strain>
    </source>
</reference>
<accession>A0A2W5NL58</accession>
<proteinExistence type="predicted"/>